<dbReference type="Proteomes" id="UP001367676">
    <property type="component" value="Unassembled WGS sequence"/>
</dbReference>
<name>A0AAN9T517_9HEMI</name>
<gene>
    <name evidence="1" type="ORF">V9T40_014489</name>
</gene>
<reference evidence="1 2" key="1">
    <citation type="submission" date="2024-03" db="EMBL/GenBank/DDBJ databases">
        <title>Adaptation during the transition from Ophiocordyceps entomopathogen to insect associate is accompanied by gene loss and intensified selection.</title>
        <authorList>
            <person name="Ward C.M."/>
            <person name="Onetto C.A."/>
            <person name="Borneman A.R."/>
        </authorList>
    </citation>
    <scope>NUCLEOTIDE SEQUENCE [LARGE SCALE GENOMIC DNA]</scope>
    <source>
        <strain evidence="1">AWRI1</strain>
        <tissue evidence="1">Single Adult Female</tissue>
    </source>
</reference>
<evidence type="ECO:0000313" key="1">
    <source>
        <dbReference type="EMBL" id="KAK7572017.1"/>
    </source>
</evidence>
<accession>A0AAN9T517</accession>
<proteinExistence type="predicted"/>
<protein>
    <submittedName>
        <fullName evidence="1">Uncharacterized protein</fullName>
    </submittedName>
</protein>
<dbReference type="AlphaFoldDB" id="A0AAN9T517"/>
<evidence type="ECO:0000313" key="2">
    <source>
        <dbReference type="Proteomes" id="UP001367676"/>
    </source>
</evidence>
<dbReference type="EMBL" id="JBBCAQ010000038">
    <property type="protein sequence ID" value="KAK7572017.1"/>
    <property type="molecule type" value="Genomic_DNA"/>
</dbReference>
<organism evidence="1 2">
    <name type="scientific">Parthenolecanium corni</name>
    <dbReference type="NCBI Taxonomy" id="536013"/>
    <lineage>
        <taxon>Eukaryota</taxon>
        <taxon>Metazoa</taxon>
        <taxon>Ecdysozoa</taxon>
        <taxon>Arthropoda</taxon>
        <taxon>Hexapoda</taxon>
        <taxon>Insecta</taxon>
        <taxon>Pterygota</taxon>
        <taxon>Neoptera</taxon>
        <taxon>Paraneoptera</taxon>
        <taxon>Hemiptera</taxon>
        <taxon>Sternorrhyncha</taxon>
        <taxon>Coccoidea</taxon>
        <taxon>Coccidae</taxon>
        <taxon>Parthenolecanium</taxon>
    </lineage>
</organism>
<comment type="caution">
    <text evidence="1">The sequence shown here is derived from an EMBL/GenBank/DDBJ whole genome shotgun (WGS) entry which is preliminary data.</text>
</comment>
<sequence>MEVNEKRSSENFIGGGTIRKYYRLLRRFKLRKLRSSPPPNEEPPPIPRPAVPEKYRYALKADVDYEFRKLDLFRRCEGKIEELNRIFVRYSNHKTTPSPRSTISKEMVMRNIMRRLRTVDVQMKALMEDIQAKKLELQRLKGDVDKMEE</sequence>
<keyword evidence="2" id="KW-1185">Reference proteome</keyword>